<organism evidence="2 3">
    <name type="scientific">Kangsaoukella pontilimi</name>
    <dbReference type="NCBI Taxonomy" id="2691042"/>
    <lineage>
        <taxon>Bacteria</taxon>
        <taxon>Pseudomonadati</taxon>
        <taxon>Pseudomonadota</taxon>
        <taxon>Alphaproteobacteria</taxon>
        <taxon>Rhodobacterales</taxon>
        <taxon>Paracoccaceae</taxon>
        <taxon>Kangsaoukella</taxon>
    </lineage>
</organism>
<feature type="domain" description="HTH arsR-type" evidence="1">
    <location>
        <begin position="1"/>
        <end position="91"/>
    </location>
</feature>
<dbReference type="GO" id="GO:0003700">
    <property type="term" value="F:DNA-binding transcription factor activity"/>
    <property type="evidence" value="ECO:0007669"/>
    <property type="project" value="InterPro"/>
</dbReference>
<dbReference type="InterPro" id="IPR001845">
    <property type="entry name" value="HTH_ArsR_DNA-bd_dom"/>
</dbReference>
<reference evidence="2 3" key="1">
    <citation type="submission" date="2019-12" db="EMBL/GenBank/DDBJ databases">
        <authorList>
            <person name="Lee S.D."/>
        </authorList>
    </citation>
    <scope>NUCLEOTIDE SEQUENCE [LARGE SCALE GENOMIC DNA]</scope>
    <source>
        <strain evidence="2 3">GH1-50</strain>
    </source>
</reference>
<evidence type="ECO:0000259" key="1">
    <source>
        <dbReference type="PROSITE" id="PS50987"/>
    </source>
</evidence>
<sequence>MTNQIDRFFSALSDPTRRAVIERLTRGSAPVSELHAPHDIALPTFLRHLRVLEDAGLVRSEKKGRIRTVHIEAGPLAEAEDWLRRQRRIWEARLDRLGALAEGLEEPLKQEETE</sequence>
<evidence type="ECO:0000313" key="2">
    <source>
        <dbReference type="EMBL" id="MXQ08412.1"/>
    </source>
</evidence>
<dbReference type="SMART" id="SM00418">
    <property type="entry name" value="HTH_ARSR"/>
    <property type="match status" value="1"/>
</dbReference>
<dbReference type="RefSeq" id="WP_160764337.1">
    <property type="nucleotide sequence ID" value="NZ_WUPT01000002.1"/>
</dbReference>
<reference evidence="2 3" key="2">
    <citation type="submission" date="2020-03" db="EMBL/GenBank/DDBJ databases">
        <title>Kangsaoukella pontilimi gen. nov., sp. nov., a new member of the family Rhodobacteraceae isolated from a tidal mudflat.</title>
        <authorList>
            <person name="Kim I.S."/>
        </authorList>
    </citation>
    <scope>NUCLEOTIDE SEQUENCE [LARGE SCALE GENOMIC DNA]</scope>
    <source>
        <strain evidence="2 3">GH1-50</strain>
    </source>
</reference>
<accession>A0A7C9MEQ3</accession>
<dbReference type="InterPro" id="IPR036388">
    <property type="entry name" value="WH-like_DNA-bd_sf"/>
</dbReference>
<dbReference type="EMBL" id="WUPT01000002">
    <property type="protein sequence ID" value="MXQ08412.1"/>
    <property type="molecule type" value="Genomic_DNA"/>
</dbReference>
<gene>
    <name evidence="2" type="ORF">GQ651_11195</name>
</gene>
<dbReference type="Gene3D" id="1.10.10.10">
    <property type="entry name" value="Winged helix-like DNA-binding domain superfamily/Winged helix DNA-binding domain"/>
    <property type="match status" value="1"/>
</dbReference>
<dbReference type="SUPFAM" id="SSF46785">
    <property type="entry name" value="Winged helix' DNA-binding domain"/>
    <property type="match status" value="1"/>
</dbReference>
<dbReference type="PANTHER" id="PTHR38600:SF2">
    <property type="entry name" value="SLL0088 PROTEIN"/>
    <property type="match status" value="1"/>
</dbReference>
<dbReference type="PANTHER" id="PTHR38600">
    <property type="entry name" value="TRANSCRIPTIONAL REGULATORY PROTEIN"/>
    <property type="match status" value="1"/>
</dbReference>
<protein>
    <submittedName>
        <fullName evidence="2">Metalloregulator ArsR/SmtB family transcription factor</fullName>
    </submittedName>
</protein>
<evidence type="ECO:0000313" key="3">
    <source>
        <dbReference type="Proteomes" id="UP000480350"/>
    </source>
</evidence>
<dbReference type="InterPro" id="IPR011991">
    <property type="entry name" value="ArsR-like_HTH"/>
</dbReference>
<dbReference type="AlphaFoldDB" id="A0A7C9MEQ3"/>
<dbReference type="InterPro" id="IPR036390">
    <property type="entry name" value="WH_DNA-bd_sf"/>
</dbReference>
<dbReference type="Pfam" id="PF12840">
    <property type="entry name" value="HTH_20"/>
    <property type="match status" value="1"/>
</dbReference>
<dbReference type="CDD" id="cd00090">
    <property type="entry name" value="HTH_ARSR"/>
    <property type="match status" value="1"/>
</dbReference>
<keyword evidence="3" id="KW-1185">Reference proteome</keyword>
<dbReference type="Proteomes" id="UP000480350">
    <property type="component" value="Unassembled WGS sequence"/>
</dbReference>
<name>A0A7C9MEQ3_9RHOB</name>
<comment type="caution">
    <text evidence="2">The sequence shown here is derived from an EMBL/GenBank/DDBJ whole genome shotgun (WGS) entry which is preliminary data.</text>
</comment>
<dbReference type="NCBIfam" id="NF033788">
    <property type="entry name" value="HTH_metalloreg"/>
    <property type="match status" value="1"/>
</dbReference>
<dbReference type="PROSITE" id="PS50987">
    <property type="entry name" value="HTH_ARSR_2"/>
    <property type="match status" value="1"/>
</dbReference>
<dbReference type="PRINTS" id="PR00778">
    <property type="entry name" value="HTHARSR"/>
</dbReference>
<proteinExistence type="predicted"/>